<dbReference type="InterPro" id="IPR001387">
    <property type="entry name" value="Cro/C1-type_HTH"/>
</dbReference>
<feature type="region of interest" description="Disordered" evidence="2">
    <location>
        <begin position="297"/>
        <end position="332"/>
    </location>
</feature>
<dbReference type="CDD" id="cd07012">
    <property type="entry name" value="PBP2_Bug_TTT"/>
    <property type="match status" value="1"/>
</dbReference>
<evidence type="ECO:0000259" key="3">
    <source>
        <dbReference type="PROSITE" id="PS50943"/>
    </source>
</evidence>
<evidence type="ECO:0000313" key="5">
    <source>
        <dbReference type="Proteomes" id="UP001589867"/>
    </source>
</evidence>
<dbReference type="RefSeq" id="WP_377255946.1">
    <property type="nucleotide sequence ID" value="NZ_JBHLUH010000060.1"/>
</dbReference>
<proteinExistence type="inferred from homology"/>
<feature type="compositionally biased region" description="Basic and acidic residues" evidence="2">
    <location>
        <begin position="321"/>
        <end position="332"/>
    </location>
</feature>
<accession>A0ABV6M9S8</accession>
<name>A0ABV6M9S8_9ACTN</name>
<dbReference type="Gene3D" id="3.40.190.150">
    <property type="entry name" value="Bordetella uptake gene, domain 1"/>
    <property type="match status" value="1"/>
</dbReference>
<gene>
    <name evidence="4" type="ORF">ACFFIA_27885</name>
</gene>
<dbReference type="PANTHER" id="PTHR42928">
    <property type="entry name" value="TRICARBOXYLATE-BINDING PROTEIN"/>
    <property type="match status" value="1"/>
</dbReference>
<dbReference type="SUPFAM" id="SSF53850">
    <property type="entry name" value="Periplasmic binding protein-like II"/>
    <property type="match status" value="1"/>
</dbReference>
<organism evidence="4 5">
    <name type="scientific">Phytohabitans kaempferiae</name>
    <dbReference type="NCBI Taxonomy" id="1620943"/>
    <lineage>
        <taxon>Bacteria</taxon>
        <taxon>Bacillati</taxon>
        <taxon>Actinomycetota</taxon>
        <taxon>Actinomycetes</taxon>
        <taxon>Micromonosporales</taxon>
        <taxon>Micromonosporaceae</taxon>
    </lineage>
</organism>
<dbReference type="Gene3D" id="3.40.190.10">
    <property type="entry name" value="Periplasmic binding protein-like II"/>
    <property type="match status" value="1"/>
</dbReference>
<sequence length="623" mass="68381">MVHGELAGARRASPPDEGGVALQALGQRIRVYRSRQRQLHVDRPWTQEDLAVAIGSDKAHINRIECGRQRPALDTLNRISEALDLAWADRSRLLRLAGYLLTPPAPGSGEIAEMARRVGRVVHDTPHPALLIDQENRIWDVNHLFACAFLSYPDRDACLAEVRGRRIVELLGEGHQGGEFLRRTLHSYPAFVRQQLMLLRRDILQRPASAELSSVLDAVLADRRLCAAWLALSAHLPQGDEPDYLDHQTLRMDHPSAGQYTVQVWQSTLAADERFGVVHLVPADDTTRQCFARLGTRHTRPGWTSPPPTPPRAAAPGIVDAGHRDSPTTRREAFPNRPITLTVPWAAGGVTDVGARILAPLVAQELDQAVVVVNDDDAQSRHALKRLARQPADGYHLAFLNQPALDITLPQGRSRFVLVANQAFDPIGVFVRADSRYGNLRDLVRDAARRPGQVTVGTSGPYTPAHLGALLLEQTTGISFRFIHYCGSMEHIARFLAGQTDVAFFGSGITVPALRADELRALAMFTEERFPLLPEVVTAAEGGFDGLVLASIRGVWAPDGVPAGRLRTLRAAFQAAMDNPAHLRQMHAAGLGVRRMTHDEYAAYVERQSSRYAGLLSTFAPAG</sequence>
<protein>
    <submittedName>
        <fullName evidence="4">Tripartite tricarboxylate transporter substrate-binding protein</fullName>
    </submittedName>
</protein>
<dbReference type="InterPro" id="IPR042100">
    <property type="entry name" value="Bug_dom1"/>
</dbReference>
<dbReference type="SMART" id="SM00530">
    <property type="entry name" value="HTH_XRE"/>
    <property type="match status" value="1"/>
</dbReference>
<dbReference type="Gene3D" id="1.10.260.40">
    <property type="entry name" value="lambda repressor-like DNA-binding domains"/>
    <property type="match status" value="1"/>
</dbReference>
<dbReference type="Proteomes" id="UP001589867">
    <property type="component" value="Unassembled WGS sequence"/>
</dbReference>
<feature type="compositionally biased region" description="Pro residues" evidence="2">
    <location>
        <begin position="304"/>
        <end position="313"/>
    </location>
</feature>
<dbReference type="Pfam" id="PF01381">
    <property type="entry name" value="HTH_3"/>
    <property type="match status" value="1"/>
</dbReference>
<feature type="domain" description="HTH cro/C1-type" evidence="3">
    <location>
        <begin position="45"/>
        <end position="90"/>
    </location>
</feature>
<evidence type="ECO:0000256" key="2">
    <source>
        <dbReference type="SAM" id="MobiDB-lite"/>
    </source>
</evidence>
<evidence type="ECO:0000256" key="1">
    <source>
        <dbReference type="ARBA" id="ARBA00006987"/>
    </source>
</evidence>
<comment type="caution">
    <text evidence="4">The sequence shown here is derived from an EMBL/GenBank/DDBJ whole genome shotgun (WGS) entry which is preliminary data.</text>
</comment>
<dbReference type="Gene3D" id="3.30.450.180">
    <property type="match status" value="1"/>
</dbReference>
<dbReference type="PROSITE" id="PS50943">
    <property type="entry name" value="HTH_CROC1"/>
    <property type="match status" value="1"/>
</dbReference>
<dbReference type="SUPFAM" id="SSF47413">
    <property type="entry name" value="lambda repressor-like DNA-binding domains"/>
    <property type="match status" value="1"/>
</dbReference>
<dbReference type="EMBL" id="JBHLUH010000060">
    <property type="protein sequence ID" value="MFC0531471.1"/>
    <property type="molecule type" value="Genomic_DNA"/>
</dbReference>
<comment type="similarity">
    <text evidence="1">Belongs to the UPF0065 (bug) family.</text>
</comment>
<dbReference type="CDD" id="cd00093">
    <property type="entry name" value="HTH_XRE"/>
    <property type="match status" value="1"/>
</dbReference>
<dbReference type="InterPro" id="IPR005064">
    <property type="entry name" value="BUG"/>
</dbReference>
<reference evidence="4 5" key="1">
    <citation type="submission" date="2024-09" db="EMBL/GenBank/DDBJ databases">
        <authorList>
            <person name="Sun Q."/>
            <person name="Mori K."/>
        </authorList>
    </citation>
    <scope>NUCLEOTIDE SEQUENCE [LARGE SCALE GENOMIC DNA]</scope>
    <source>
        <strain evidence="4 5">TBRC 3947</strain>
    </source>
</reference>
<dbReference type="InterPro" id="IPR010982">
    <property type="entry name" value="Lambda_DNA-bd_dom_sf"/>
</dbReference>
<keyword evidence="5" id="KW-1185">Reference proteome</keyword>
<evidence type="ECO:0000313" key="4">
    <source>
        <dbReference type="EMBL" id="MFC0531471.1"/>
    </source>
</evidence>
<dbReference type="Pfam" id="PF03401">
    <property type="entry name" value="TctC"/>
    <property type="match status" value="1"/>
</dbReference>
<dbReference type="PANTHER" id="PTHR42928:SF5">
    <property type="entry name" value="BLR1237 PROTEIN"/>
    <property type="match status" value="1"/>
</dbReference>